<evidence type="ECO:0000313" key="4">
    <source>
        <dbReference type="EMBL" id="CAD7222955.1"/>
    </source>
</evidence>
<protein>
    <submittedName>
        <fullName evidence="4">Uncharacterized protein</fullName>
    </submittedName>
</protein>
<dbReference type="OrthoDB" id="196717at2759"/>
<dbReference type="PANTHER" id="PTHR10414">
    <property type="entry name" value="ETHANOLAMINEPHOSPHOTRANSFERASE"/>
    <property type="match status" value="1"/>
</dbReference>
<comment type="subcellular location">
    <subcellularLocation>
        <location evidence="1">Membrane</location>
    </subcellularLocation>
</comment>
<evidence type="ECO:0000256" key="2">
    <source>
        <dbReference type="ARBA" id="ARBA00010441"/>
    </source>
</evidence>
<dbReference type="AlphaFoldDB" id="A0A7R8W198"/>
<accession>A0A7R8W198</accession>
<proteinExistence type="inferred from homology"/>
<reference evidence="4" key="1">
    <citation type="submission" date="2020-11" db="EMBL/GenBank/DDBJ databases">
        <authorList>
            <person name="Tran Van P."/>
        </authorList>
    </citation>
    <scope>NUCLEOTIDE SEQUENCE</scope>
</reference>
<organism evidence="4">
    <name type="scientific">Cyprideis torosa</name>
    <dbReference type="NCBI Taxonomy" id="163714"/>
    <lineage>
        <taxon>Eukaryota</taxon>
        <taxon>Metazoa</taxon>
        <taxon>Ecdysozoa</taxon>
        <taxon>Arthropoda</taxon>
        <taxon>Crustacea</taxon>
        <taxon>Oligostraca</taxon>
        <taxon>Ostracoda</taxon>
        <taxon>Podocopa</taxon>
        <taxon>Podocopida</taxon>
        <taxon>Cytherocopina</taxon>
        <taxon>Cytheroidea</taxon>
        <taxon>Cytherideidae</taxon>
        <taxon>Cyprideis</taxon>
    </lineage>
</organism>
<dbReference type="GO" id="GO:0005794">
    <property type="term" value="C:Golgi apparatus"/>
    <property type="evidence" value="ECO:0007669"/>
    <property type="project" value="TreeGrafter"/>
</dbReference>
<evidence type="ECO:0000256" key="3">
    <source>
        <dbReference type="ARBA" id="ARBA00023136"/>
    </source>
</evidence>
<dbReference type="GO" id="GO:0006646">
    <property type="term" value="P:phosphatidylethanolamine biosynthetic process"/>
    <property type="evidence" value="ECO:0007669"/>
    <property type="project" value="TreeGrafter"/>
</dbReference>
<comment type="similarity">
    <text evidence="2">Belongs to the CDP-alcohol phosphatidyltransferase class-I family.</text>
</comment>
<dbReference type="GO" id="GO:0004307">
    <property type="term" value="F:ethanolaminephosphotransferase activity"/>
    <property type="evidence" value="ECO:0007669"/>
    <property type="project" value="TreeGrafter"/>
</dbReference>
<sequence>MMTSMCIFLVTAVGGSKVWQVYVAEEFPLSGLLEISLYLSMFVSTPMSLYRLWIARKDGVGPMLNYVEMNRPFLPLVALFVPITCWAVLSPQQVIDEDPRCFFFLTGTLFSNVCCRLVVRQMTNTQAESFNWLLAPLYFVSSMVLITAPSIEWEVALLRTLTTCVTLAHIHYAVCVVWQLADHLNIRVFSIRKPVLDVSESSAILAADTSQDGSELLID</sequence>
<dbReference type="EMBL" id="OB660127">
    <property type="protein sequence ID" value="CAD7222955.1"/>
    <property type="molecule type" value="Genomic_DNA"/>
</dbReference>
<dbReference type="InterPro" id="IPR014472">
    <property type="entry name" value="CHOPT"/>
</dbReference>
<dbReference type="GO" id="GO:0005789">
    <property type="term" value="C:endoplasmic reticulum membrane"/>
    <property type="evidence" value="ECO:0007669"/>
    <property type="project" value="TreeGrafter"/>
</dbReference>
<evidence type="ECO:0000256" key="1">
    <source>
        <dbReference type="ARBA" id="ARBA00004370"/>
    </source>
</evidence>
<dbReference type="PANTHER" id="PTHR10414:SF71">
    <property type="entry name" value="FI05338P"/>
    <property type="match status" value="1"/>
</dbReference>
<keyword evidence="3" id="KW-0472">Membrane</keyword>
<name>A0A7R8W198_9CRUS</name>
<gene>
    <name evidence="4" type="ORF">CTOB1V02_LOCUS951</name>
</gene>